<protein>
    <submittedName>
        <fullName evidence="2">Uncharacterized protein</fullName>
    </submittedName>
</protein>
<dbReference type="Proteomes" id="UP000179807">
    <property type="component" value="Unassembled WGS sequence"/>
</dbReference>
<dbReference type="VEuPathDB" id="TrichDB:TRFO_03704"/>
<evidence type="ECO:0000313" key="2">
    <source>
        <dbReference type="EMBL" id="OHT12086.1"/>
    </source>
</evidence>
<keyword evidence="1" id="KW-0812">Transmembrane</keyword>
<keyword evidence="1" id="KW-0472">Membrane</keyword>
<keyword evidence="1" id="KW-1133">Transmembrane helix</keyword>
<reference evidence="2" key="1">
    <citation type="submission" date="2016-10" db="EMBL/GenBank/DDBJ databases">
        <authorList>
            <person name="Benchimol M."/>
            <person name="Almeida L.G."/>
            <person name="Vasconcelos A.T."/>
            <person name="Perreira-Neves A."/>
            <person name="Rosa I.A."/>
            <person name="Tasca T."/>
            <person name="Bogo M.R."/>
            <person name="de Souza W."/>
        </authorList>
    </citation>
    <scope>NUCLEOTIDE SEQUENCE [LARGE SCALE GENOMIC DNA]</scope>
    <source>
        <strain evidence="2">K</strain>
    </source>
</reference>
<dbReference type="OrthoDB" id="426718at2759"/>
<proteinExistence type="predicted"/>
<comment type="caution">
    <text evidence="2">The sequence shown here is derived from an EMBL/GenBank/DDBJ whole genome shotgun (WGS) entry which is preliminary data.</text>
</comment>
<dbReference type="EMBL" id="MLAK01000571">
    <property type="protein sequence ID" value="OHT12086.1"/>
    <property type="molecule type" value="Genomic_DNA"/>
</dbReference>
<keyword evidence="3" id="KW-1185">Reference proteome</keyword>
<sequence length="293" mass="35172">MVESLAFRFFAAFVFLFTCIVSITKKTVYSPIHQISLSETLYYYYLKLQKINYKILAMSCQINGTTAIFTNSWQVDDRNEIEANLIECNHDYIKFGGREFDTMFAWMYDNYDNLPDKLIFIHAHDQSPHYPYEPMYQISKLLQTKYFYDNDYGEVFKYYIGRPLMKENGSCVITLYLKNFVPDILEILEGTTMKQIFYKTLEECYENGVRILCVTRSSTFFISKDFIHFYPREDYKKVRENIHKYVKMRDMDEQQNHLLSEYIERVVQIIFSRRCQNKDAPEYLNPLDINYCC</sequence>
<evidence type="ECO:0000256" key="1">
    <source>
        <dbReference type="SAM" id="Phobius"/>
    </source>
</evidence>
<name>A0A1J4KQZ2_9EUKA</name>
<gene>
    <name evidence="2" type="ORF">TRFO_03704</name>
</gene>
<feature type="transmembrane region" description="Helical" evidence="1">
    <location>
        <begin position="6"/>
        <end position="24"/>
    </location>
</feature>
<organism evidence="2 3">
    <name type="scientific">Tritrichomonas foetus</name>
    <dbReference type="NCBI Taxonomy" id="1144522"/>
    <lineage>
        <taxon>Eukaryota</taxon>
        <taxon>Metamonada</taxon>
        <taxon>Parabasalia</taxon>
        <taxon>Tritrichomonadida</taxon>
        <taxon>Tritrichomonadidae</taxon>
        <taxon>Tritrichomonas</taxon>
    </lineage>
</organism>
<dbReference type="Pfam" id="PF11913">
    <property type="entry name" value="DUF3431"/>
    <property type="match status" value="1"/>
</dbReference>
<dbReference type="AlphaFoldDB" id="A0A1J4KQZ2"/>
<dbReference type="InterPro" id="IPR021838">
    <property type="entry name" value="DUF3431"/>
</dbReference>
<dbReference type="GeneID" id="94826169"/>
<evidence type="ECO:0000313" key="3">
    <source>
        <dbReference type="Proteomes" id="UP000179807"/>
    </source>
</evidence>
<dbReference type="RefSeq" id="XP_068365222.1">
    <property type="nucleotide sequence ID" value="XM_068491465.1"/>
</dbReference>
<accession>A0A1J4KQZ2</accession>